<keyword evidence="11" id="KW-1185">Reference proteome</keyword>
<comment type="similarity">
    <text evidence="7">Belongs to the binding-protein-dependent transport system permease family.</text>
</comment>
<evidence type="ECO:0000313" key="10">
    <source>
        <dbReference type="EMBL" id="NKE66336.1"/>
    </source>
</evidence>
<protein>
    <submittedName>
        <fullName evidence="10">ABC transporter permease</fullName>
    </submittedName>
</protein>
<evidence type="ECO:0000313" key="11">
    <source>
        <dbReference type="Proteomes" id="UP000521868"/>
    </source>
</evidence>
<dbReference type="InterPro" id="IPR025966">
    <property type="entry name" value="OppC_N"/>
</dbReference>
<dbReference type="CDD" id="cd06261">
    <property type="entry name" value="TM_PBP2"/>
    <property type="match status" value="1"/>
</dbReference>
<dbReference type="SUPFAM" id="SSF161098">
    <property type="entry name" value="MetI-like"/>
    <property type="match status" value="1"/>
</dbReference>
<dbReference type="PANTHER" id="PTHR43386">
    <property type="entry name" value="OLIGOPEPTIDE TRANSPORT SYSTEM PERMEASE PROTEIN APPC"/>
    <property type="match status" value="1"/>
</dbReference>
<dbReference type="Pfam" id="PF12911">
    <property type="entry name" value="OppC_N"/>
    <property type="match status" value="1"/>
</dbReference>
<dbReference type="InterPro" id="IPR035906">
    <property type="entry name" value="MetI-like_sf"/>
</dbReference>
<dbReference type="Proteomes" id="UP000521868">
    <property type="component" value="Unassembled WGS sequence"/>
</dbReference>
<dbReference type="Gene3D" id="1.10.3720.10">
    <property type="entry name" value="MetI-like"/>
    <property type="match status" value="1"/>
</dbReference>
<dbReference type="RefSeq" id="WP_168107448.1">
    <property type="nucleotide sequence ID" value="NZ_VTOX01000003.1"/>
</dbReference>
<dbReference type="InterPro" id="IPR000515">
    <property type="entry name" value="MetI-like"/>
</dbReference>
<organism evidence="10 11">
    <name type="scientific">Ramlibacter lithotrophicus</name>
    <dbReference type="NCBI Taxonomy" id="2606681"/>
    <lineage>
        <taxon>Bacteria</taxon>
        <taxon>Pseudomonadati</taxon>
        <taxon>Pseudomonadota</taxon>
        <taxon>Betaproteobacteria</taxon>
        <taxon>Burkholderiales</taxon>
        <taxon>Comamonadaceae</taxon>
        <taxon>Ramlibacter</taxon>
    </lineage>
</organism>
<dbReference type="PANTHER" id="PTHR43386:SF1">
    <property type="entry name" value="D,D-DIPEPTIDE TRANSPORT SYSTEM PERMEASE PROTEIN DDPC-RELATED"/>
    <property type="match status" value="1"/>
</dbReference>
<dbReference type="AlphaFoldDB" id="A0A7X6I6G0"/>
<keyword evidence="3" id="KW-1003">Cell membrane</keyword>
<feature type="region of interest" description="Disordered" evidence="8">
    <location>
        <begin position="1"/>
        <end position="20"/>
    </location>
</feature>
<dbReference type="PROSITE" id="PS50928">
    <property type="entry name" value="ABC_TM1"/>
    <property type="match status" value="1"/>
</dbReference>
<reference evidence="10 11" key="1">
    <citation type="journal article" date="2020" name="Nature">
        <title>Bacterial chemolithoautotrophy via manganese oxidation.</title>
        <authorList>
            <person name="Yu H."/>
            <person name="Leadbetter J.R."/>
        </authorList>
    </citation>
    <scope>NUCLEOTIDE SEQUENCE [LARGE SCALE GENOMIC DNA]</scope>
    <source>
        <strain evidence="10 11">RBP-1</strain>
    </source>
</reference>
<gene>
    <name evidence="10" type="ORF">RAMLITH_10935</name>
</gene>
<keyword evidence="6 7" id="KW-0472">Membrane</keyword>
<evidence type="ECO:0000256" key="3">
    <source>
        <dbReference type="ARBA" id="ARBA00022475"/>
    </source>
</evidence>
<keyword evidence="2 7" id="KW-0813">Transport</keyword>
<feature type="domain" description="ABC transmembrane type-1" evidence="9">
    <location>
        <begin position="95"/>
        <end position="284"/>
    </location>
</feature>
<comment type="subcellular location">
    <subcellularLocation>
        <location evidence="1 7">Cell membrane</location>
        <topology evidence="1 7">Multi-pass membrane protein</topology>
    </subcellularLocation>
</comment>
<evidence type="ECO:0000256" key="2">
    <source>
        <dbReference type="ARBA" id="ARBA00022448"/>
    </source>
</evidence>
<evidence type="ECO:0000256" key="6">
    <source>
        <dbReference type="ARBA" id="ARBA00023136"/>
    </source>
</evidence>
<evidence type="ECO:0000259" key="9">
    <source>
        <dbReference type="PROSITE" id="PS50928"/>
    </source>
</evidence>
<feature type="transmembrane region" description="Helical" evidence="7">
    <location>
        <begin position="144"/>
        <end position="169"/>
    </location>
</feature>
<feature type="transmembrane region" description="Helical" evidence="7">
    <location>
        <begin position="97"/>
        <end position="124"/>
    </location>
</feature>
<evidence type="ECO:0000256" key="5">
    <source>
        <dbReference type="ARBA" id="ARBA00022989"/>
    </source>
</evidence>
<comment type="caution">
    <text evidence="10">The sequence shown here is derived from an EMBL/GenBank/DDBJ whole genome shotgun (WGS) entry which is preliminary data.</text>
</comment>
<dbReference type="InterPro" id="IPR050366">
    <property type="entry name" value="BP-dependent_transpt_permease"/>
</dbReference>
<dbReference type="Pfam" id="PF00528">
    <property type="entry name" value="BPD_transp_1"/>
    <property type="match status" value="1"/>
</dbReference>
<accession>A0A7X6I6G0</accession>
<proteinExistence type="inferred from homology"/>
<feature type="transmembrane region" description="Helical" evidence="7">
    <location>
        <begin position="216"/>
        <end position="241"/>
    </location>
</feature>
<evidence type="ECO:0000256" key="8">
    <source>
        <dbReference type="SAM" id="MobiDB-lite"/>
    </source>
</evidence>
<dbReference type="GO" id="GO:0005886">
    <property type="term" value="C:plasma membrane"/>
    <property type="evidence" value="ECO:0007669"/>
    <property type="project" value="UniProtKB-SubCell"/>
</dbReference>
<feature type="transmembrane region" description="Helical" evidence="7">
    <location>
        <begin position="261"/>
        <end position="284"/>
    </location>
</feature>
<feature type="transmembrane region" description="Helical" evidence="7">
    <location>
        <begin position="36"/>
        <end position="56"/>
    </location>
</feature>
<keyword evidence="5 7" id="KW-1133">Transmembrane helix</keyword>
<dbReference type="EMBL" id="VTOX01000003">
    <property type="protein sequence ID" value="NKE66336.1"/>
    <property type="molecule type" value="Genomic_DNA"/>
</dbReference>
<evidence type="ECO:0000256" key="7">
    <source>
        <dbReference type="RuleBase" id="RU363032"/>
    </source>
</evidence>
<sequence>MTNPDGAAVALPQEPAAGEPPRSGFLADLLRHKGGAFALGVVVLFVLLAIAGRAVAPYDPNTGDLASMLAAPSAQHWFGTDELGRDTLSRVIDGSRIAIVVAFLSVALAMLAGVAIGVVAGYFGGWIDSVLNRSQDVLFAFPTLLLAIIIVAVLGPGLFNAVLAIAIVYTPRFARLARASALTVKTSEYLDAARLAGVGTGAILLRHMLPNVLPSVIVLAALSMSTAQLAYASLSFLGLGVSPPQADWGSMLSKARDFITVAPWLVIWPVTALVLLMLAFNVLGDAIRDVLDPRHATATGPANAV</sequence>
<keyword evidence="4 7" id="KW-0812">Transmembrane</keyword>
<evidence type="ECO:0000256" key="1">
    <source>
        <dbReference type="ARBA" id="ARBA00004651"/>
    </source>
</evidence>
<dbReference type="GO" id="GO:0055085">
    <property type="term" value="P:transmembrane transport"/>
    <property type="evidence" value="ECO:0007669"/>
    <property type="project" value="InterPro"/>
</dbReference>
<name>A0A7X6I6G0_9BURK</name>
<evidence type="ECO:0000256" key="4">
    <source>
        <dbReference type="ARBA" id="ARBA00022692"/>
    </source>
</evidence>